<feature type="compositionally biased region" description="Low complexity" evidence="1">
    <location>
        <begin position="24"/>
        <end position="41"/>
    </location>
</feature>
<comment type="caution">
    <text evidence="2">The sequence shown here is derived from an EMBL/GenBank/DDBJ whole genome shotgun (WGS) entry which is preliminary data.</text>
</comment>
<feature type="region of interest" description="Disordered" evidence="1">
    <location>
        <begin position="193"/>
        <end position="268"/>
    </location>
</feature>
<feature type="region of interest" description="Disordered" evidence="1">
    <location>
        <begin position="24"/>
        <end position="72"/>
    </location>
</feature>
<protein>
    <submittedName>
        <fullName evidence="2">Uncharacterized protein</fullName>
    </submittedName>
</protein>
<dbReference type="AlphaFoldDB" id="A0A364N2X4"/>
<feature type="region of interest" description="Disordered" evidence="1">
    <location>
        <begin position="136"/>
        <end position="162"/>
    </location>
</feature>
<dbReference type="EMBL" id="QGDH01000068">
    <property type="protein sequence ID" value="RAR10207.1"/>
    <property type="molecule type" value="Genomic_DNA"/>
</dbReference>
<name>A0A364N2X4_STELY</name>
<gene>
    <name evidence="2" type="ORF">DDE83_005168</name>
</gene>
<feature type="compositionally biased region" description="Basic and acidic residues" evidence="1">
    <location>
        <begin position="231"/>
        <end position="244"/>
    </location>
</feature>
<dbReference type="Proteomes" id="UP000249619">
    <property type="component" value="Unassembled WGS sequence"/>
</dbReference>
<reference evidence="3" key="1">
    <citation type="submission" date="2018-05" db="EMBL/GenBank/DDBJ databases">
        <title>Draft genome sequence of Stemphylium lycopersici strain CIDEFI 213.</title>
        <authorList>
            <person name="Medina R."/>
            <person name="Franco M.E.E."/>
            <person name="Lucentini C.G."/>
            <person name="Saparrat M.C.N."/>
            <person name="Balatti P.A."/>
        </authorList>
    </citation>
    <scope>NUCLEOTIDE SEQUENCE [LARGE SCALE GENOMIC DNA]</scope>
    <source>
        <strain evidence="3">CIDEFI 213</strain>
    </source>
</reference>
<feature type="compositionally biased region" description="Basic and acidic residues" evidence="1">
    <location>
        <begin position="54"/>
        <end position="65"/>
    </location>
</feature>
<sequence length="268" mass="29270">MSQVPHKDAFMQVIVVVTSVTSSGAPAVSNEEPQCPQCPQQSHSTNFSPAGPADRNHKLQEHSEGPDAPLLVEPEAKTPQGYEQAFRDTKTAFLEQEGKTLALKNIIVEKDIKIHERDAQILEMKAVILKRKATINQRDQVSSEERTKRTQDKHTDLPCPTPQTINQLKLEANNLKAKSSKLKAENKHVHALLTAAAPGRRRSEPTVSTPDVDAAVRNNANKYGQTNTPRESTKADHDHGRFEEDPNDGPGTGKVWPGKSGSNGGTGT</sequence>
<feature type="compositionally biased region" description="Polar residues" evidence="1">
    <location>
        <begin position="218"/>
        <end position="230"/>
    </location>
</feature>
<keyword evidence="3" id="KW-1185">Reference proteome</keyword>
<organism evidence="2 3">
    <name type="scientific">Stemphylium lycopersici</name>
    <name type="common">Tomato gray leaf spot disease fungus</name>
    <name type="synonym">Thyrospora lycopersici</name>
    <dbReference type="NCBI Taxonomy" id="183478"/>
    <lineage>
        <taxon>Eukaryota</taxon>
        <taxon>Fungi</taxon>
        <taxon>Dikarya</taxon>
        <taxon>Ascomycota</taxon>
        <taxon>Pezizomycotina</taxon>
        <taxon>Dothideomycetes</taxon>
        <taxon>Pleosporomycetidae</taxon>
        <taxon>Pleosporales</taxon>
        <taxon>Pleosporineae</taxon>
        <taxon>Pleosporaceae</taxon>
        <taxon>Stemphylium</taxon>
    </lineage>
</organism>
<evidence type="ECO:0000313" key="2">
    <source>
        <dbReference type="EMBL" id="RAR10207.1"/>
    </source>
</evidence>
<feature type="compositionally biased region" description="Basic and acidic residues" evidence="1">
    <location>
        <begin position="141"/>
        <end position="156"/>
    </location>
</feature>
<proteinExistence type="predicted"/>
<accession>A0A364N2X4</accession>
<evidence type="ECO:0000313" key="3">
    <source>
        <dbReference type="Proteomes" id="UP000249619"/>
    </source>
</evidence>
<evidence type="ECO:0000256" key="1">
    <source>
        <dbReference type="SAM" id="MobiDB-lite"/>
    </source>
</evidence>